<dbReference type="EMBL" id="RJJQ01000012">
    <property type="protein sequence ID" value="RNI21065.1"/>
    <property type="molecule type" value="Genomic_DNA"/>
</dbReference>
<dbReference type="OrthoDB" id="9791656at2"/>
<dbReference type="PANTHER" id="PTHR42904:SF6">
    <property type="entry name" value="NAD-CAPPED RNA HYDROLASE NUDT12"/>
    <property type="match status" value="1"/>
</dbReference>
<keyword evidence="6 11" id="KW-0378">Hydrolase</keyword>
<dbReference type="InterPro" id="IPR015376">
    <property type="entry name" value="Znr_NADH_PPase"/>
</dbReference>
<keyword evidence="5" id="KW-0479">Metal-binding</keyword>
<evidence type="ECO:0000256" key="7">
    <source>
        <dbReference type="ARBA" id="ARBA00022842"/>
    </source>
</evidence>
<comment type="cofactor">
    <cofactor evidence="2">
        <name>Zn(2+)</name>
        <dbReference type="ChEBI" id="CHEBI:29105"/>
    </cofactor>
</comment>
<comment type="caution">
    <text evidence="11">The sequence shown here is derived from an EMBL/GenBank/DDBJ whole genome shotgun (WGS) entry which is preliminary data.</text>
</comment>
<keyword evidence="8" id="KW-0520">NAD</keyword>
<dbReference type="GO" id="GO:0005829">
    <property type="term" value="C:cytosol"/>
    <property type="evidence" value="ECO:0007669"/>
    <property type="project" value="TreeGrafter"/>
</dbReference>
<dbReference type="PROSITE" id="PS00893">
    <property type="entry name" value="NUDIX_BOX"/>
    <property type="match status" value="1"/>
</dbReference>
<evidence type="ECO:0000256" key="8">
    <source>
        <dbReference type="ARBA" id="ARBA00023027"/>
    </source>
</evidence>
<sequence>MPNGRHNLDGVPAASQTRFDLVLDSRTLDRHALRRRDPELIASLLAQPATAVLDVYGDRLPNTGNRLHYRAPQATDRDELVVYVGEVAGREVLAVLRDRDDEVPADGLRFLGMRLHPDDVPIAVTATGIGRWHAVTGFCSKCGAPTRVTEAGWVRHCDACGRDHFPRTDPAVIMSVTDADDRLLLGRGRNFAGNGMSVLAGFVEPGESLETAVAREVMEEVGVSVTDVRFLGDQPWPFPASLMVGFTCRATTTGLTLDPEEIAAARWFTRPELAAAVASGDVHLSPRLSIARHLIEHWYGAPIAQPDENAMLRQSQ</sequence>
<reference evidence="11 12" key="1">
    <citation type="submission" date="2018-11" db="EMBL/GenBank/DDBJ databases">
        <title>Draft genome of Simplicispira Flexivirga sp. BO-16.</title>
        <authorList>
            <person name="Im W.T."/>
        </authorList>
    </citation>
    <scope>NUCLEOTIDE SEQUENCE [LARGE SCALE GENOMIC DNA]</scope>
    <source>
        <strain evidence="11 12">BO-16</strain>
    </source>
</reference>
<accession>A0A3M9M793</accession>
<dbReference type="Gene3D" id="3.90.79.10">
    <property type="entry name" value="Nucleoside Triphosphate Pyrophosphohydrolase"/>
    <property type="match status" value="1"/>
</dbReference>
<evidence type="ECO:0000256" key="3">
    <source>
        <dbReference type="ARBA" id="ARBA00009595"/>
    </source>
</evidence>
<dbReference type="CDD" id="cd03429">
    <property type="entry name" value="NUDIX_NADH_pyrophosphatase_Nudt13"/>
    <property type="match status" value="1"/>
</dbReference>
<dbReference type="InterPro" id="IPR049734">
    <property type="entry name" value="NudC-like_C"/>
</dbReference>
<dbReference type="NCBIfam" id="NF001299">
    <property type="entry name" value="PRK00241.1"/>
    <property type="match status" value="1"/>
</dbReference>
<dbReference type="Pfam" id="PF09297">
    <property type="entry name" value="Zn_ribbon_NUD"/>
    <property type="match status" value="1"/>
</dbReference>
<keyword evidence="7" id="KW-0460">Magnesium</keyword>
<comment type="similarity">
    <text evidence="3">Belongs to the Nudix hydrolase family. NudC subfamily.</text>
</comment>
<evidence type="ECO:0000256" key="2">
    <source>
        <dbReference type="ARBA" id="ARBA00001947"/>
    </source>
</evidence>
<dbReference type="EC" id="3.6.1.22" evidence="4"/>
<dbReference type="InterPro" id="IPR015797">
    <property type="entry name" value="NUDIX_hydrolase-like_dom_sf"/>
</dbReference>
<dbReference type="GO" id="GO:0019677">
    <property type="term" value="P:NAD+ catabolic process"/>
    <property type="evidence" value="ECO:0007669"/>
    <property type="project" value="TreeGrafter"/>
</dbReference>
<protein>
    <recommendedName>
        <fullName evidence="4">NAD(+) diphosphatase</fullName>
        <ecNumber evidence="4">3.6.1.22</ecNumber>
    </recommendedName>
</protein>
<dbReference type="AlphaFoldDB" id="A0A3M9M793"/>
<comment type="catalytic activity">
    <reaction evidence="9">
        <text>a 5'-end NAD(+)-phospho-ribonucleoside in mRNA + H2O = a 5'-end phospho-adenosine-phospho-ribonucleoside in mRNA + beta-nicotinamide D-ribonucleotide + 2 H(+)</text>
        <dbReference type="Rhea" id="RHEA:60876"/>
        <dbReference type="Rhea" id="RHEA-COMP:15698"/>
        <dbReference type="Rhea" id="RHEA-COMP:15719"/>
        <dbReference type="ChEBI" id="CHEBI:14649"/>
        <dbReference type="ChEBI" id="CHEBI:15377"/>
        <dbReference type="ChEBI" id="CHEBI:15378"/>
        <dbReference type="ChEBI" id="CHEBI:144029"/>
        <dbReference type="ChEBI" id="CHEBI:144051"/>
    </reaction>
    <physiologicalReaction direction="left-to-right" evidence="9">
        <dbReference type="Rhea" id="RHEA:60877"/>
    </physiologicalReaction>
</comment>
<name>A0A3M9M793_9MICO</name>
<keyword evidence="12" id="KW-1185">Reference proteome</keyword>
<dbReference type="PANTHER" id="PTHR42904">
    <property type="entry name" value="NUDIX HYDROLASE, NUDC SUBFAMILY"/>
    <property type="match status" value="1"/>
</dbReference>
<dbReference type="PROSITE" id="PS51462">
    <property type="entry name" value="NUDIX"/>
    <property type="match status" value="1"/>
</dbReference>
<dbReference type="Pfam" id="PF00293">
    <property type="entry name" value="NUDIX"/>
    <property type="match status" value="1"/>
</dbReference>
<dbReference type="InterPro" id="IPR020084">
    <property type="entry name" value="NUDIX_hydrolase_CS"/>
</dbReference>
<dbReference type="GO" id="GO:0035529">
    <property type="term" value="F:NADH pyrophosphatase activity"/>
    <property type="evidence" value="ECO:0007669"/>
    <property type="project" value="TreeGrafter"/>
</dbReference>
<feature type="domain" description="Nudix hydrolase" evidence="10">
    <location>
        <begin position="166"/>
        <end position="290"/>
    </location>
</feature>
<evidence type="ECO:0000256" key="5">
    <source>
        <dbReference type="ARBA" id="ARBA00022723"/>
    </source>
</evidence>
<dbReference type="SUPFAM" id="SSF55811">
    <property type="entry name" value="Nudix"/>
    <property type="match status" value="1"/>
</dbReference>
<dbReference type="GO" id="GO:0110153">
    <property type="term" value="F:RNA NAD-cap (NMN-forming) hydrolase activity"/>
    <property type="evidence" value="ECO:0007669"/>
    <property type="project" value="RHEA"/>
</dbReference>
<proteinExistence type="inferred from homology"/>
<evidence type="ECO:0000259" key="10">
    <source>
        <dbReference type="PROSITE" id="PS51462"/>
    </source>
</evidence>
<organism evidence="11 12">
    <name type="scientific">Flexivirga caeni</name>
    <dbReference type="NCBI Taxonomy" id="2294115"/>
    <lineage>
        <taxon>Bacteria</taxon>
        <taxon>Bacillati</taxon>
        <taxon>Actinomycetota</taxon>
        <taxon>Actinomycetes</taxon>
        <taxon>Micrococcales</taxon>
        <taxon>Dermacoccaceae</taxon>
        <taxon>Flexivirga</taxon>
    </lineage>
</organism>
<evidence type="ECO:0000256" key="9">
    <source>
        <dbReference type="ARBA" id="ARBA00023679"/>
    </source>
</evidence>
<gene>
    <name evidence="11" type="ORF">EFY87_12315</name>
</gene>
<dbReference type="Proteomes" id="UP000271678">
    <property type="component" value="Unassembled WGS sequence"/>
</dbReference>
<evidence type="ECO:0000256" key="4">
    <source>
        <dbReference type="ARBA" id="ARBA00012381"/>
    </source>
</evidence>
<dbReference type="Gene3D" id="3.90.79.20">
    <property type="match status" value="1"/>
</dbReference>
<evidence type="ECO:0000256" key="1">
    <source>
        <dbReference type="ARBA" id="ARBA00001946"/>
    </source>
</evidence>
<evidence type="ECO:0000313" key="11">
    <source>
        <dbReference type="EMBL" id="RNI21065.1"/>
    </source>
</evidence>
<evidence type="ECO:0000256" key="6">
    <source>
        <dbReference type="ARBA" id="ARBA00022801"/>
    </source>
</evidence>
<dbReference type="GO" id="GO:0046872">
    <property type="term" value="F:metal ion binding"/>
    <property type="evidence" value="ECO:0007669"/>
    <property type="project" value="UniProtKB-KW"/>
</dbReference>
<comment type="cofactor">
    <cofactor evidence="1">
        <name>Mg(2+)</name>
        <dbReference type="ChEBI" id="CHEBI:18420"/>
    </cofactor>
</comment>
<dbReference type="InterPro" id="IPR000086">
    <property type="entry name" value="NUDIX_hydrolase_dom"/>
</dbReference>
<evidence type="ECO:0000313" key="12">
    <source>
        <dbReference type="Proteomes" id="UP000271678"/>
    </source>
</evidence>
<dbReference type="InterPro" id="IPR050241">
    <property type="entry name" value="NAD-cap_RNA_hydrolase_NudC"/>
</dbReference>
<dbReference type="GO" id="GO:0006742">
    <property type="term" value="P:NADP+ catabolic process"/>
    <property type="evidence" value="ECO:0007669"/>
    <property type="project" value="TreeGrafter"/>
</dbReference>